<protein>
    <submittedName>
        <fullName evidence="2">Uncharacterized protein</fullName>
    </submittedName>
</protein>
<evidence type="ECO:0000313" key="2">
    <source>
        <dbReference type="EMBL" id="TWW71430.1"/>
    </source>
</evidence>
<sequence length="45" mass="5206">MESQGQRRRNQGQHHASASGTIGSWSCWRGPRKGRHERKPGMRDF</sequence>
<feature type="compositionally biased region" description="Basic residues" evidence="1">
    <location>
        <begin position="1"/>
        <end position="12"/>
    </location>
</feature>
<reference evidence="2 3" key="1">
    <citation type="submission" date="2019-04" db="EMBL/GenBank/DDBJ databases">
        <title>Chromosome genome assembly for Takifugu flavidus.</title>
        <authorList>
            <person name="Xiao S."/>
        </authorList>
    </citation>
    <scope>NUCLEOTIDE SEQUENCE [LARGE SCALE GENOMIC DNA]</scope>
    <source>
        <strain evidence="2">HTHZ2018</strain>
        <tissue evidence="2">Muscle</tissue>
    </source>
</reference>
<keyword evidence="3" id="KW-1185">Reference proteome</keyword>
<feature type="region of interest" description="Disordered" evidence="1">
    <location>
        <begin position="1"/>
        <end position="45"/>
    </location>
</feature>
<evidence type="ECO:0000256" key="1">
    <source>
        <dbReference type="SAM" id="MobiDB-lite"/>
    </source>
</evidence>
<evidence type="ECO:0000313" key="3">
    <source>
        <dbReference type="Proteomes" id="UP000324091"/>
    </source>
</evidence>
<proteinExistence type="predicted"/>
<dbReference type="EMBL" id="RHFK02000009">
    <property type="protein sequence ID" value="TWW71430.1"/>
    <property type="molecule type" value="Genomic_DNA"/>
</dbReference>
<name>A0A5C6NZZ1_9TELE</name>
<comment type="caution">
    <text evidence="2">The sequence shown here is derived from an EMBL/GenBank/DDBJ whole genome shotgun (WGS) entry which is preliminary data.</text>
</comment>
<accession>A0A5C6NZZ1</accession>
<dbReference type="Proteomes" id="UP000324091">
    <property type="component" value="Chromosome 17"/>
</dbReference>
<gene>
    <name evidence="2" type="ORF">D4764_17G0009130</name>
</gene>
<organism evidence="2 3">
    <name type="scientific">Takifugu flavidus</name>
    <name type="common">sansaifugu</name>
    <dbReference type="NCBI Taxonomy" id="433684"/>
    <lineage>
        <taxon>Eukaryota</taxon>
        <taxon>Metazoa</taxon>
        <taxon>Chordata</taxon>
        <taxon>Craniata</taxon>
        <taxon>Vertebrata</taxon>
        <taxon>Euteleostomi</taxon>
        <taxon>Actinopterygii</taxon>
        <taxon>Neopterygii</taxon>
        <taxon>Teleostei</taxon>
        <taxon>Neoteleostei</taxon>
        <taxon>Acanthomorphata</taxon>
        <taxon>Eupercaria</taxon>
        <taxon>Tetraodontiformes</taxon>
        <taxon>Tetradontoidea</taxon>
        <taxon>Tetraodontidae</taxon>
        <taxon>Takifugu</taxon>
    </lineage>
</organism>
<feature type="compositionally biased region" description="Polar residues" evidence="1">
    <location>
        <begin position="14"/>
        <end position="24"/>
    </location>
</feature>
<dbReference type="AlphaFoldDB" id="A0A5C6NZZ1"/>